<name>A0A8J5LWY3_9STRA</name>
<proteinExistence type="predicted"/>
<comment type="caution">
    <text evidence="1">The sequence shown here is derived from an EMBL/GenBank/DDBJ whole genome shotgun (WGS) entry which is preliminary data.</text>
</comment>
<keyword evidence="2" id="KW-1185">Reference proteome</keyword>
<protein>
    <submittedName>
        <fullName evidence="1">Uncharacterized protein</fullName>
    </submittedName>
</protein>
<sequence>MLVDARTRGLLRPMGSGIGFARLTTILKSLSSVHGTNGLKGAKRAQTPCLPMQGRAALVPALRWSKVATARTFAREDQVILLAGGA</sequence>
<dbReference type="EMBL" id="JAENGY010001631">
    <property type="protein sequence ID" value="KAG6947955.1"/>
    <property type="molecule type" value="Genomic_DNA"/>
</dbReference>
<organism evidence="1 2">
    <name type="scientific">Phytophthora aleatoria</name>
    <dbReference type="NCBI Taxonomy" id="2496075"/>
    <lineage>
        <taxon>Eukaryota</taxon>
        <taxon>Sar</taxon>
        <taxon>Stramenopiles</taxon>
        <taxon>Oomycota</taxon>
        <taxon>Peronosporomycetes</taxon>
        <taxon>Peronosporales</taxon>
        <taxon>Peronosporaceae</taxon>
        <taxon>Phytophthora</taxon>
    </lineage>
</organism>
<accession>A0A8J5LWY3</accession>
<evidence type="ECO:0000313" key="2">
    <source>
        <dbReference type="Proteomes" id="UP000709295"/>
    </source>
</evidence>
<dbReference type="AlphaFoldDB" id="A0A8J5LWY3"/>
<gene>
    <name evidence="1" type="ORF">JG688_00015314</name>
</gene>
<evidence type="ECO:0000313" key="1">
    <source>
        <dbReference type="EMBL" id="KAG6947955.1"/>
    </source>
</evidence>
<reference evidence="1" key="1">
    <citation type="submission" date="2021-01" db="EMBL/GenBank/DDBJ databases">
        <title>Phytophthora aleatoria, a newly-described species from Pinus radiata is distinct from Phytophthora cactorum isolates based on comparative genomics.</title>
        <authorList>
            <person name="Mcdougal R."/>
            <person name="Panda P."/>
            <person name="Williams N."/>
            <person name="Studholme D.J."/>
        </authorList>
    </citation>
    <scope>NUCLEOTIDE SEQUENCE</scope>
    <source>
        <strain evidence="1">NZFS 4037</strain>
    </source>
</reference>
<dbReference type="Proteomes" id="UP000709295">
    <property type="component" value="Unassembled WGS sequence"/>
</dbReference>